<dbReference type="AlphaFoldDB" id="A0A5C1E821"/>
<dbReference type="RefSeq" id="WP_149425200.1">
    <property type="nucleotide sequence ID" value="NZ_CP022579.1"/>
</dbReference>
<protein>
    <submittedName>
        <fullName evidence="1">Uncharacterized protein</fullName>
    </submittedName>
</protein>
<sequence length="85" mass="9132">MNNVHPILREAIAPFALGKASDRRFNVCIKSSGVVVQMTVKAISSRDAVSLATDICFDSDDYMPTEEMEIKVSLATTLGLVAEAA</sequence>
<accession>A0A5C1E821</accession>
<keyword evidence="2" id="KW-1185">Reference proteome</keyword>
<name>A0A5C1E821_9RHOO</name>
<organism evidence="1 2">
    <name type="scientific">Oryzomicrobium terrae</name>
    <dbReference type="NCBI Taxonomy" id="1735038"/>
    <lineage>
        <taxon>Bacteria</taxon>
        <taxon>Pseudomonadati</taxon>
        <taxon>Pseudomonadota</taxon>
        <taxon>Betaproteobacteria</taxon>
        <taxon>Rhodocyclales</taxon>
        <taxon>Rhodocyclaceae</taxon>
        <taxon>Oryzomicrobium</taxon>
    </lineage>
</organism>
<dbReference type="KEGG" id="otr:OTERR_12730"/>
<proteinExistence type="predicted"/>
<reference evidence="1 2" key="1">
    <citation type="submission" date="2017-07" db="EMBL/GenBank/DDBJ databases">
        <title>Complete genome sequence of Oryzomicrobium terrae TPP412.</title>
        <authorList>
            <person name="Chiu L.-W."/>
            <person name="Lo K.-J."/>
            <person name="Tsai Y.-M."/>
            <person name="Lin S.-S."/>
            <person name="Kuo C.-H."/>
            <person name="Liu C.-T."/>
        </authorList>
    </citation>
    <scope>NUCLEOTIDE SEQUENCE [LARGE SCALE GENOMIC DNA]</scope>
    <source>
        <strain evidence="1 2">TPP412</strain>
    </source>
</reference>
<dbReference type="EMBL" id="CP022579">
    <property type="protein sequence ID" value="QEL64749.1"/>
    <property type="molecule type" value="Genomic_DNA"/>
</dbReference>
<gene>
    <name evidence="1" type="ORF">OTERR_12730</name>
</gene>
<evidence type="ECO:0000313" key="2">
    <source>
        <dbReference type="Proteomes" id="UP000323671"/>
    </source>
</evidence>
<dbReference type="Proteomes" id="UP000323671">
    <property type="component" value="Chromosome"/>
</dbReference>
<evidence type="ECO:0000313" key="1">
    <source>
        <dbReference type="EMBL" id="QEL64749.1"/>
    </source>
</evidence>